<proteinExistence type="inferred from homology"/>
<name>A0ABS2DJ59_9BACI</name>
<protein>
    <submittedName>
        <fullName evidence="3">DUF881 domain-containing protein</fullName>
    </submittedName>
</protein>
<dbReference type="Proteomes" id="UP001518925">
    <property type="component" value="Unassembled WGS sequence"/>
</dbReference>
<evidence type="ECO:0000256" key="2">
    <source>
        <dbReference type="SAM" id="Coils"/>
    </source>
</evidence>
<gene>
    <name evidence="3" type="ORF">JR050_12805</name>
</gene>
<dbReference type="PANTHER" id="PTHR37313:SF2">
    <property type="entry name" value="UPF0749 PROTEIN YLXX"/>
    <property type="match status" value="1"/>
</dbReference>
<dbReference type="PANTHER" id="PTHR37313">
    <property type="entry name" value="UPF0749 PROTEIN RV1825"/>
    <property type="match status" value="1"/>
</dbReference>
<evidence type="ECO:0000313" key="3">
    <source>
        <dbReference type="EMBL" id="MBM6618542.1"/>
    </source>
</evidence>
<sequence length="221" mass="25348">MLAIQFQTTNEPIVRDTRDAWELREAIKVELEEQANLHREIRKYEQTIENYESKRRQSQEVTLRENLQELKEEAGLTDVSGPGITITIQNMFDEPILGQASPQVSADLLRKLINELNINGAKHIAISEQRYVNTSAIRDVNGFTNINNTRIPDVPVEVKIISEDVDRLYKRMVASESIQFEFEIEGLKLQISSPTNHIMIPGYDDTIRIKHMEPDSTKEGS</sequence>
<evidence type="ECO:0000313" key="4">
    <source>
        <dbReference type="Proteomes" id="UP001518925"/>
    </source>
</evidence>
<evidence type="ECO:0000256" key="1">
    <source>
        <dbReference type="ARBA" id="ARBA00009108"/>
    </source>
</evidence>
<comment type="caution">
    <text evidence="3">The sequence shown here is derived from an EMBL/GenBank/DDBJ whole genome shotgun (WGS) entry which is preliminary data.</text>
</comment>
<reference evidence="3 4" key="1">
    <citation type="submission" date="2021-02" db="EMBL/GenBank/DDBJ databases">
        <title>Bacillus sp. RD4P76, an endophyte from a halophyte.</title>
        <authorList>
            <person name="Sun J.-Q."/>
        </authorList>
    </citation>
    <scope>NUCLEOTIDE SEQUENCE [LARGE SCALE GENOMIC DNA]</scope>
    <source>
        <strain evidence="3 4">RD4P76</strain>
    </source>
</reference>
<dbReference type="Gene3D" id="3.30.70.1880">
    <property type="entry name" value="Protein of unknown function DUF881"/>
    <property type="match status" value="1"/>
</dbReference>
<keyword evidence="4" id="KW-1185">Reference proteome</keyword>
<keyword evidence="2" id="KW-0175">Coiled coil</keyword>
<dbReference type="InterPro" id="IPR010273">
    <property type="entry name" value="DUF881"/>
</dbReference>
<organism evidence="3 4">
    <name type="scientific">Bacillus suaedaesalsae</name>
    <dbReference type="NCBI Taxonomy" id="2810349"/>
    <lineage>
        <taxon>Bacteria</taxon>
        <taxon>Bacillati</taxon>
        <taxon>Bacillota</taxon>
        <taxon>Bacilli</taxon>
        <taxon>Bacillales</taxon>
        <taxon>Bacillaceae</taxon>
        <taxon>Bacillus</taxon>
    </lineage>
</organism>
<accession>A0ABS2DJ59</accession>
<dbReference type="Pfam" id="PF05949">
    <property type="entry name" value="DUF881"/>
    <property type="match status" value="1"/>
</dbReference>
<feature type="coiled-coil region" evidence="2">
    <location>
        <begin position="27"/>
        <end position="73"/>
    </location>
</feature>
<dbReference type="EMBL" id="JAFELM010000031">
    <property type="protein sequence ID" value="MBM6618542.1"/>
    <property type="molecule type" value="Genomic_DNA"/>
</dbReference>
<comment type="similarity">
    <text evidence="1">Belongs to the UPF0749 family.</text>
</comment>